<reference evidence="2 3" key="1">
    <citation type="submission" date="2021-04" db="EMBL/GenBank/DDBJ databases">
        <title>Novel species identification of genus Shewanella.</title>
        <authorList>
            <person name="Liu G."/>
        </authorList>
    </citation>
    <scope>NUCLEOTIDE SEQUENCE [LARGE SCALE GENOMIC DNA]</scope>
    <source>
        <strain evidence="2 3">FJAT-54481</strain>
    </source>
</reference>
<keyword evidence="3" id="KW-1185">Reference proteome</keyword>
<accession>A0ABX7YRE7</accession>
<evidence type="ECO:0000256" key="1">
    <source>
        <dbReference type="SAM" id="SignalP"/>
    </source>
</evidence>
<organism evidence="2 3">
    <name type="scientific">Shewanella yunxiaonensis</name>
    <dbReference type="NCBI Taxonomy" id="2829809"/>
    <lineage>
        <taxon>Bacteria</taxon>
        <taxon>Pseudomonadati</taxon>
        <taxon>Pseudomonadota</taxon>
        <taxon>Gammaproteobacteria</taxon>
        <taxon>Alteromonadales</taxon>
        <taxon>Shewanellaceae</taxon>
        <taxon>Shewanella</taxon>
    </lineage>
</organism>
<evidence type="ECO:0008006" key="4">
    <source>
        <dbReference type="Google" id="ProtNLM"/>
    </source>
</evidence>
<protein>
    <recommendedName>
        <fullName evidence="4">Lipoprotein</fullName>
    </recommendedName>
</protein>
<dbReference type="Proteomes" id="UP000679575">
    <property type="component" value="Chromosome"/>
</dbReference>
<sequence>MATRTTLLTFSPVLLAALLSGCHQGNGKFTDAEICRASVATALNKDPSIFNVDDVNGKLVYVSYHEQDDWKHDIYRCKIEGSKAIWATEKGPWKTQSSDAQITFAANDDKLTIVDTTANGQHIDKHYKFDQLKVDTPSKPGLKG</sequence>
<evidence type="ECO:0000313" key="3">
    <source>
        <dbReference type="Proteomes" id="UP000679575"/>
    </source>
</evidence>
<evidence type="ECO:0000313" key="2">
    <source>
        <dbReference type="EMBL" id="QUN05338.1"/>
    </source>
</evidence>
<feature type="signal peptide" evidence="1">
    <location>
        <begin position="1"/>
        <end position="16"/>
    </location>
</feature>
<proteinExistence type="predicted"/>
<keyword evidence="1" id="KW-0732">Signal</keyword>
<feature type="chain" id="PRO_5046719924" description="Lipoprotein" evidence="1">
    <location>
        <begin position="17"/>
        <end position="144"/>
    </location>
</feature>
<dbReference type="PROSITE" id="PS51257">
    <property type="entry name" value="PROKAR_LIPOPROTEIN"/>
    <property type="match status" value="1"/>
</dbReference>
<gene>
    <name evidence="2" type="ORF">KDN34_14220</name>
</gene>
<dbReference type="RefSeq" id="WP_212594371.1">
    <property type="nucleotide sequence ID" value="NZ_CP073587.1"/>
</dbReference>
<dbReference type="EMBL" id="CP073587">
    <property type="protein sequence ID" value="QUN05338.1"/>
    <property type="molecule type" value="Genomic_DNA"/>
</dbReference>
<name>A0ABX7YRE7_9GAMM</name>